<protein>
    <submittedName>
        <fullName evidence="9">Outer membrane channel protein TolC</fullName>
    </submittedName>
</protein>
<evidence type="ECO:0000256" key="3">
    <source>
        <dbReference type="ARBA" id="ARBA00022448"/>
    </source>
</evidence>
<reference evidence="9 10" key="1">
    <citation type="journal article" date="2018" name="PLoS ONE">
        <title>Phenotypic characterization and whole genome analysis of extended-spectrum beta-lactamase-producing bacteria isolated from dogs in Germany.</title>
        <authorList>
            <person name="Boehmer T."/>
            <person name="Vogler A.J."/>
            <person name="Thomas A."/>
            <person name="Sauer S."/>
            <person name="Hergenroether M."/>
            <person name="Straubinger R.K."/>
            <person name="Birdsell D."/>
            <person name="Keim P."/>
            <person name="Sahl J.W."/>
            <person name="Williamson C.H."/>
            <person name="Riehm J.M."/>
        </authorList>
    </citation>
    <scope>NUCLEOTIDE SEQUENCE [LARGE SCALE GENOMIC DNA]</scope>
    <source>
        <strain evidence="9 10">AFG_SD03_1510_Ahy_093</strain>
    </source>
</reference>
<evidence type="ECO:0000256" key="8">
    <source>
        <dbReference type="SAM" id="SignalP"/>
    </source>
</evidence>
<keyword evidence="4" id="KW-1134">Transmembrane beta strand</keyword>
<evidence type="ECO:0000256" key="2">
    <source>
        <dbReference type="ARBA" id="ARBA00007613"/>
    </source>
</evidence>
<evidence type="ECO:0000256" key="6">
    <source>
        <dbReference type="ARBA" id="ARBA00023136"/>
    </source>
</evidence>
<dbReference type="PANTHER" id="PTHR30026">
    <property type="entry name" value="OUTER MEMBRANE PROTEIN TOLC"/>
    <property type="match status" value="1"/>
</dbReference>
<comment type="caution">
    <text evidence="9">The sequence shown here is derived from an EMBL/GenBank/DDBJ whole genome shotgun (WGS) entry which is preliminary data.</text>
</comment>
<organism evidence="9 10">
    <name type="scientific">Aeromonas hydrophila</name>
    <dbReference type="NCBI Taxonomy" id="644"/>
    <lineage>
        <taxon>Bacteria</taxon>
        <taxon>Pseudomonadati</taxon>
        <taxon>Pseudomonadota</taxon>
        <taxon>Gammaproteobacteria</taxon>
        <taxon>Aeromonadales</taxon>
        <taxon>Aeromonadaceae</taxon>
        <taxon>Aeromonas</taxon>
    </lineage>
</organism>
<dbReference type="Proteomes" id="UP000253075">
    <property type="component" value="Unassembled WGS sequence"/>
</dbReference>
<dbReference type="GO" id="GO:0009279">
    <property type="term" value="C:cell outer membrane"/>
    <property type="evidence" value="ECO:0007669"/>
    <property type="project" value="UniProtKB-SubCell"/>
</dbReference>
<keyword evidence="5" id="KW-0812">Transmembrane</keyword>
<dbReference type="InterPro" id="IPR051906">
    <property type="entry name" value="TolC-like"/>
</dbReference>
<evidence type="ECO:0000256" key="7">
    <source>
        <dbReference type="ARBA" id="ARBA00023237"/>
    </source>
</evidence>
<gene>
    <name evidence="9" type="ORF">C6C11_19785</name>
</gene>
<dbReference type="EMBL" id="PUTQ01000034">
    <property type="protein sequence ID" value="RCF45244.1"/>
    <property type="molecule type" value="Genomic_DNA"/>
</dbReference>
<dbReference type="Pfam" id="PF02321">
    <property type="entry name" value="OEP"/>
    <property type="match status" value="2"/>
</dbReference>
<keyword evidence="7" id="KW-0998">Cell outer membrane</keyword>
<dbReference type="Gene3D" id="1.20.1600.10">
    <property type="entry name" value="Outer membrane efflux proteins (OEP)"/>
    <property type="match status" value="1"/>
</dbReference>
<dbReference type="NCBIfam" id="TIGR01844">
    <property type="entry name" value="type_I_sec_TolC"/>
    <property type="match status" value="1"/>
</dbReference>
<keyword evidence="8" id="KW-0732">Signal</keyword>
<dbReference type="InterPro" id="IPR010130">
    <property type="entry name" value="T1SS_OMP_TolC"/>
</dbReference>
<comment type="similarity">
    <text evidence="2">Belongs to the outer membrane factor (OMF) (TC 1.B.17) family.</text>
</comment>
<dbReference type="SUPFAM" id="SSF56954">
    <property type="entry name" value="Outer membrane efflux proteins (OEP)"/>
    <property type="match status" value="1"/>
</dbReference>
<dbReference type="InterPro" id="IPR058622">
    <property type="entry name" value="TolC"/>
</dbReference>
<dbReference type="InterPro" id="IPR003423">
    <property type="entry name" value="OMP_efflux"/>
</dbReference>
<feature type="signal peptide" evidence="8">
    <location>
        <begin position="1"/>
        <end position="37"/>
    </location>
</feature>
<dbReference type="AlphaFoldDB" id="A0ABD7G2V8"/>
<sequence>MPSPATSLGYYIRLNRSMKRTLLSVMVLLGVSAGAHAENLLDIYQQAQIKDPQLLQSKAVRDQAFEKINETRAPLLPQIDLGAGLNYLKNKNDTQSNNNAKGEVTLSQSLYRRSNWVNLDISEKQATQSDVAYNLEIQSLMLRTAQAYFNVLKAMDTLEFVRANKVAVERQLEQTQQRFEVGLTAITDVHEAEASRDQALADEINAENSLDNSYETLRELTGIDHRQLDVLNTDRFSPQKTAFGSDKWLELALDKNLQLHSARIGKDIAKEQIDLAKTGHEPTLDLGAGLQTSNTDYKLDSMPGGNDNQANIGLTFKLPLYSGGATSSKVKQAQYNYVAASELLEKNFRSVQSTVRSSYNNVNASIGSVRAYSQSVISADSALKATEAGYEVGTRTIVDVLDSTRKLYEAKQKLSEARYNYILNILSLKQAAGVLEAQDLVEVNQGLMPATAKAKTKV</sequence>
<proteinExistence type="inferred from homology"/>
<evidence type="ECO:0000256" key="1">
    <source>
        <dbReference type="ARBA" id="ARBA00004442"/>
    </source>
</evidence>
<dbReference type="PANTHER" id="PTHR30026:SF20">
    <property type="entry name" value="OUTER MEMBRANE PROTEIN TOLC"/>
    <property type="match status" value="1"/>
</dbReference>
<reference evidence="10" key="2">
    <citation type="submission" date="2018-02" db="EMBL/GenBank/DDBJ databases">
        <title>Phenotypic characterization and whole genome analysis of multidrug-resistant, extended-spectrum beta-lactamase-producing bacteria isolated from dogs in Germany.</title>
        <authorList>
            <person name="Williamson C."/>
        </authorList>
    </citation>
    <scope>NUCLEOTIDE SEQUENCE [LARGE SCALE GENOMIC DNA]</scope>
    <source>
        <strain evidence="10">AFG_SD03_1510_Ahy_093</strain>
    </source>
</reference>
<evidence type="ECO:0000256" key="5">
    <source>
        <dbReference type="ARBA" id="ARBA00022692"/>
    </source>
</evidence>
<evidence type="ECO:0000256" key="4">
    <source>
        <dbReference type="ARBA" id="ARBA00022452"/>
    </source>
</evidence>
<name>A0ABD7G2V8_AERHY</name>
<evidence type="ECO:0000313" key="9">
    <source>
        <dbReference type="EMBL" id="RCF45244.1"/>
    </source>
</evidence>
<keyword evidence="6" id="KW-0472">Membrane</keyword>
<comment type="subcellular location">
    <subcellularLocation>
        <location evidence="1">Cell outer membrane</location>
    </subcellularLocation>
</comment>
<keyword evidence="3" id="KW-0813">Transport</keyword>
<evidence type="ECO:0000313" key="10">
    <source>
        <dbReference type="Proteomes" id="UP000253075"/>
    </source>
</evidence>
<feature type="chain" id="PRO_5044856868" evidence="8">
    <location>
        <begin position="38"/>
        <end position="458"/>
    </location>
</feature>
<dbReference type="NCBIfam" id="NF007002">
    <property type="entry name" value="PRK09465.1"/>
    <property type="match status" value="1"/>
</dbReference>
<accession>A0ABD7G2V8</accession>